<dbReference type="Proteomes" id="UP001595851">
    <property type="component" value="Unassembled WGS sequence"/>
</dbReference>
<dbReference type="PANTHER" id="PTHR46696">
    <property type="entry name" value="P450, PUTATIVE (EUROFUNG)-RELATED"/>
    <property type="match status" value="1"/>
</dbReference>
<keyword evidence="10" id="KW-1185">Reference proteome</keyword>
<dbReference type="PRINTS" id="PR00385">
    <property type="entry name" value="P450"/>
</dbReference>
<dbReference type="CDD" id="cd11031">
    <property type="entry name" value="Cyp158A-like"/>
    <property type="match status" value="1"/>
</dbReference>
<dbReference type="Pfam" id="PF00067">
    <property type="entry name" value="p450"/>
    <property type="match status" value="1"/>
</dbReference>
<evidence type="ECO:0000313" key="10">
    <source>
        <dbReference type="Proteomes" id="UP001595851"/>
    </source>
</evidence>
<evidence type="ECO:0000256" key="4">
    <source>
        <dbReference type="ARBA" id="ARBA00022723"/>
    </source>
</evidence>
<dbReference type="RefSeq" id="WP_379535922.1">
    <property type="nucleotide sequence ID" value="NZ_JBHSBI010000057.1"/>
</dbReference>
<comment type="caution">
    <text evidence="9">The sequence shown here is derived from an EMBL/GenBank/DDBJ whole genome shotgun (WGS) entry which is preliminary data.</text>
</comment>
<organism evidence="9 10">
    <name type="scientific">Nonomuraea purpurea</name>
    <dbReference type="NCBI Taxonomy" id="1849276"/>
    <lineage>
        <taxon>Bacteria</taxon>
        <taxon>Bacillati</taxon>
        <taxon>Actinomycetota</taxon>
        <taxon>Actinomycetes</taxon>
        <taxon>Streptosporangiales</taxon>
        <taxon>Streptosporangiaceae</taxon>
        <taxon>Nonomuraea</taxon>
    </lineage>
</organism>
<proteinExistence type="inferred from homology"/>
<evidence type="ECO:0000256" key="3">
    <source>
        <dbReference type="ARBA" id="ARBA00022617"/>
    </source>
</evidence>
<dbReference type="EMBL" id="JBHSBI010000057">
    <property type="protein sequence ID" value="MFC4016127.1"/>
    <property type="molecule type" value="Genomic_DNA"/>
</dbReference>
<dbReference type="PANTHER" id="PTHR46696:SF5">
    <property type="entry name" value="CYTOCHROME P450 BJ-1"/>
    <property type="match status" value="1"/>
</dbReference>
<keyword evidence="5 8" id="KW-0560">Oxidoreductase</keyword>
<reference evidence="10" key="1">
    <citation type="journal article" date="2019" name="Int. J. Syst. Evol. Microbiol.">
        <title>The Global Catalogue of Microorganisms (GCM) 10K type strain sequencing project: providing services to taxonomists for standard genome sequencing and annotation.</title>
        <authorList>
            <consortium name="The Broad Institute Genomics Platform"/>
            <consortium name="The Broad Institute Genome Sequencing Center for Infectious Disease"/>
            <person name="Wu L."/>
            <person name="Ma J."/>
        </authorList>
    </citation>
    <scope>NUCLEOTIDE SEQUENCE [LARGE SCALE GENOMIC DNA]</scope>
    <source>
        <strain evidence="10">TBRC 1276</strain>
    </source>
</reference>
<evidence type="ECO:0000256" key="5">
    <source>
        <dbReference type="ARBA" id="ARBA00023002"/>
    </source>
</evidence>
<evidence type="ECO:0000256" key="2">
    <source>
        <dbReference type="ARBA" id="ARBA00010617"/>
    </source>
</evidence>
<accession>A0ABV8GQ52</accession>
<keyword evidence="3 8" id="KW-0349">Heme</keyword>
<gene>
    <name evidence="9" type="ORF">ACFOY2_53575</name>
</gene>
<dbReference type="InterPro" id="IPR017972">
    <property type="entry name" value="Cyt_P450_CS"/>
</dbReference>
<keyword evidence="4 8" id="KW-0479">Metal-binding</keyword>
<dbReference type="InterPro" id="IPR001128">
    <property type="entry name" value="Cyt_P450"/>
</dbReference>
<comment type="similarity">
    <text evidence="2 8">Belongs to the cytochrome P450 family.</text>
</comment>
<protein>
    <submittedName>
        <fullName evidence="9">Cytochrome P450</fullName>
    </submittedName>
</protein>
<comment type="cofactor">
    <cofactor evidence="1">
        <name>heme</name>
        <dbReference type="ChEBI" id="CHEBI:30413"/>
    </cofactor>
</comment>
<evidence type="ECO:0000313" key="9">
    <source>
        <dbReference type="EMBL" id="MFC4016127.1"/>
    </source>
</evidence>
<dbReference type="InterPro" id="IPR002397">
    <property type="entry name" value="Cyt_P450_B"/>
</dbReference>
<dbReference type="SUPFAM" id="SSF48264">
    <property type="entry name" value="Cytochrome P450"/>
    <property type="match status" value="1"/>
</dbReference>
<dbReference type="InterPro" id="IPR036396">
    <property type="entry name" value="Cyt_P450_sf"/>
</dbReference>
<evidence type="ECO:0000256" key="7">
    <source>
        <dbReference type="ARBA" id="ARBA00023033"/>
    </source>
</evidence>
<dbReference type="PRINTS" id="PR00359">
    <property type="entry name" value="BP450"/>
</dbReference>
<name>A0ABV8GQ52_9ACTN</name>
<keyword evidence="6 8" id="KW-0408">Iron</keyword>
<keyword evidence="7 8" id="KW-0503">Monooxygenase</keyword>
<evidence type="ECO:0000256" key="8">
    <source>
        <dbReference type="RuleBase" id="RU000461"/>
    </source>
</evidence>
<sequence length="394" mass="42011">MQLPFEQSDPMRPAPGLRSLQLQGPIHAIRTAIGDPAWLVTGYEQVRALLDDERLGRSHPAPETAARSGESAIFGGPLGDFATERADHRRMRSLLQPHFSPRRMRALRGRVEQLSKDLLDGLEAAGPPADLHAALALPLPIAVICELLGVPYEDRAQFRAWTQAAADVTDRARSEQGLGELFGYGQTLVARKREQGLIGETEDDSDVISALAAIDGVSDDEAAAMGMVLLFAGHETTVAAIGEGALCLLATPGQWQALVDDPSRIDAAVEEILRAPGLGGGGIPRYARTDLEIAGVQVRTGDLVLLDIGAANHDNAVFADPDRFDAGRPAVPHLSFGHGARYCIGAPLARIELQVVFSQLAVRLPTLKLGCAPEELTFNSHVLTGGLAALPVIW</sequence>
<dbReference type="Gene3D" id="1.10.630.10">
    <property type="entry name" value="Cytochrome P450"/>
    <property type="match status" value="1"/>
</dbReference>
<dbReference type="PROSITE" id="PS00086">
    <property type="entry name" value="CYTOCHROME_P450"/>
    <property type="match status" value="1"/>
</dbReference>
<evidence type="ECO:0000256" key="6">
    <source>
        <dbReference type="ARBA" id="ARBA00023004"/>
    </source>
</evidence>
<evidence type="ECO:0000256" key="1">
    <source>
        <dbReference type="ARBA" id="ARBA00001971"/>
    </source>
</evidence>